<dbReference type="Proteomes" id="UP001217185">
    <property type="component" value="Chromosome"/>
</dbReference>
<dbReference type="EMBL" id="CP121756">
    <property type="protein sequence ID" value="WGE07585.1"/>
    <property type="molecule type" value="Genomic_DNA"/>
</dbReference>
<accession>A0AC61YX63</accession>
<evidence type="ECO:0000313" key="2">
    <source>
        <dbReference type="Proteomes" id="UP001217185"/>
    </source>
</evidence>
<proteinExistence type="predicted"/>
<gene>
    <name evidence="1" type="ORF">P5658_24935</name>
</gene>
<evidence type="ECO:0000313" key="1">
    <source>
        <dbReference type="EMBL" id="WGE07585.1"/>
    </source>
</evidence>
<sequence>MFEEEFEKLSDEEQLEVIEYLEDYMESVAIGNGDYHIGPNGEIIID</sequence>
<name>A0AC61YX63_BACIU</name>
<organism evidence="1 2">
    <name type="scientific">Bacillus subtilis</name>
    <dbReference type="NCBI Taxonomy" id="1423"/>
    <lineage>
        <taxon>Bacteria</taxon>
        <taxon>Bacillati</taxon>
        <taxon>Bacillota</taxon>
        <taxon>Bacilli</taxon>
        <taxon>Bacillales</taxon>
        <taxon>Bacillaceae</taxon>
        <taxon>Bacillus</taxon>
    </lineage>
</organism>
<protein>
    <submittedName>
        <fullName evidence="1">Uncharacterized protein</fullName>
    </submittedName>
</protein>
<reference evidence="1" key="1">
    <citation type="submission" date="2025-02" db="EMBL/GenBank/DDBJ databases">
        <title>Complete genome sequences of 52 Bacillus and Priestia strains isolated from West-African fermentations and 26 reference strains from the DSMZ collection.</title>
        <authorList>
            <person name="Wiedenbein E.S."/>
            <person name="Canoy T.S."/>
            <person name="Hui Y."/>
            <person name="Parkouda C."/>
            <person name="Dawende C."/>
            <person name="Ametefe E."/>
            <person name="Jespersen L."/>
            <person name="Nielsen D.S."/>
        </authorList>
    </citation>
    <scope>NUCLEOTIDE SEQUENCE</scope>
    <source>
        <strain evidence="1">PRO122</strain>
    </source>
</reference>